<accession>A0A6B9ZEA0</accession>
<dbReference type="RefSeq" id="WP_162330566.1">
    <property type="nucleotide sequence ID" value="NZ_CP048113.1"/>
</dbReference>
<sequence>MGFTLLTEIYFRHGFYADNCFRNIRLLLPQQTATEMRRYELLFRRLPDRIAILSNDGSTDRSALLQQGITLVFDMQLQDAHFYNYTALEQTDVTGTMLLFSNQHACAPGTLHRQATVSADDLIPAESAGIAARPFARIVLAFTPALLPVYDICFTAKATRWCYFLMSSNLLSLTNPSIVDARGSVQFTAPQLIDLPDGRRVPALISGQALTLSQRPAYTFQLIDRIGDSEQFHTIIHALPSPDITRLSAAAMPVYDRTQAYSEIFLY</sequence>
<dbReference type="EMBL" id="CP048113">
    <property type="protein sequence ID" value="QHS58863.1"/>
    <property type="molecule type" value="Genomic_DNA"/>
</dbReference>
<protein>
    <submittedName>
        <fullName evidence="1">Uncharacterized protein</fullName>
    </submittedName>
</protein>
<dbReference type="AlphaFoldDB" id="A0A6B9ZEA0"/>
<name>A0A6B9ZEA0_9BACT</name>
<reference evidence="1 2" key="1">
    <citation type="submission" date="2020-01" db="EMBL/GenBank/DDBJ databases">
        <title>Complete genome sequence of Chitinophaga sp. H33E-04 isolated from quinoa roots.</title>
        <authorList>
            <person name="Weon H.-Y."/>
            <person name="Lee S.A."/>
        </authorList>
    </citation>
    <scope>NUCLEOTIDE SEQUENCE [LARGE SCALE GENOMIC DNA]</scope>
    <source>
        <strain evidence="1 2">H33E-04</strain>
    </source>
</reference>
<gene>
    <name evidence="1" type="ORF">GWR21_04365</name>
</gene>
<proteinExistence type="predicted"/>
<dbReference type="Proteomes" id="UP000476411">
    <property type="component" value="Chromosome"/>
</dbReference>
<organism evidence="1 2">
    <name type="scientific">Chitinophaga agri</name>
    <dbReference type="NCBI Taxonomy" id="2703787"/>
    <lineage>
        <taxon>Bacteria</taxon>
        <taxon>Pseudomonadati</taxon>
        <taxon>Bacteroidota</taxon>
        <taxon>Chitinophagia</taxon>
        <taxon>Chitinophagales</taxon>
        <taxon>Chitinophagaceae</taxon>
        <taxon>Chitinophaga</taxon>
    </lineage>
</organism>
<evidence type="ECO:0000313" key="1">
    <source>
        <dbReference type="EMBL" id="QHS58863.1"/>
    </source>
</evidence>
<dbReference type="KEGG" id="chih:GWR21_04365"/>
<evidence type="ECO:0000313" key="2">
    <source>
        <dbReference type="Proteomes" id="UP000476411"/>
    </source>
</evidence>
<keyword evidence="2" id="KW-1185">Reference proteome</keyword>